<protein>
    <submittedName>
        <fullName evidence="1">Uncharacterized protein</fullName>
    </submittedName>
</protein>
<accession>A0A1G9AGX6</accession>
<keyword evidence="2" id="KW-1185">Reference proteome</keyword>
<proteinExistence type="predicted"/>
<reference evidence="1 2" key="1">
    <citation type="submission" date="2016-10" db="EMBL/GenBank/DDBJ databases">
        <authorList>
            <person name="Varghese N."/>
            <person name="Submissions S."/>
        </authorList>
    </citation>
    <scope>NUCLEOTIDE SEQUENCE [LARGE SCALE GENOMIC DNA]</scope>
    <source>
        <strain evidence="1 2">DSM 2373</strain>
    </source>
</reference>
<dbReference type="EMBL" id="FNFT01000006">
    <property type="protein sequence ID" value="SDK25800.1"/>
    <property type="molecule type" value="Genomic_DNA"/>
</dbReference>
<evidence type="ECO:0000313" key="1">
    <source>
        <dbReference type="EMBL" id="SDK25800.1"/>
    </source>
</evidence>
<organism evidence="1 2">
    <name type="scientific">Methanoculleus thermophilus</name>
    <dbReference type="NCBI Taxonomy" id="2200"/>
    <lineage>
        <taxon>Archaea</taxon>
        <taxon>Methanobacteriati</taxon>
        <taxon>Methanobacteriota</taxon>
        <taxon>Stenosarchaea group</taxon>
        <taxon>Methanomicrobia</taxon>
        <taxon>Methanomicrobiales</taxon>
        <taxon>Methanomicrobiaceae</taxon>
        <taxon>Methanoculleus</taxon>
    </lineage>
</organism>
<dbReference type="STRING" id="2200.GCA_001571405_00373"/>
<evidence type="ECO:0000313" key="2">
    <source>
        <dbReference type="Proteomes" id="UP000326500"/>
    </source>
</evidence>
<name>A0A1G9AGX6_9EURY</name>
<gene>
    <name evidence="1" type="ORF">SAMN04488571_10614</name>
</gene>
<sequence length="113" mass="12626">MASSSPKYGEPGKIPRVCLRNDAHIINPSRFRTTTAEINHLLHLLLVSLKDRFYTPVSKVPDPAGDTMGPGFILYCPSKPDTLYPTADQYAHSDSCCHIRRSAWKNLSVPKFP</sequence>
<dbReference type="AlphaFoldDB" id="A0A1G9AGX6"/>
<dbReference type="Proteomes" id="UP000326500">
    <property type="component" value="Unassembled WGS sequence"/>
</dbReference>